<dbReference type="AlphaFoldDB" id="A0A655ZYX4"/>
<dbReference type="EMBL" id="CWOW01000001">
    <property type="protein sequence ID" value="CRZ85367.1"/>
    <property type="molecule type" value="Genomic_DNA"/>
</dbReference>
<protein>
    <submittedName>
        <fullName evidence="2">Uncharacterized protein</fullName>
    </submittedName>
</protein>
<evidence type="ECO:0000256" key="1">
    <source>
        <dbReference type="SAM" id="MobiDB-lite"/>
    </source>
</evidence>
<dbReference type="Proteomes" id="UP000044806">
    <property type="component" value="Unassembled WGS sequence"/>
</dbReference>
<proteinExistence type="predicted"/>
<evidence type="ECO:0000313" key="5">
    <source>
        <dbReference type="Proteomes" id="UP000044806"/>
    </source>
</evidence>
<evidence type="ECO:0000313" key="4">
    <source>
        <dbReference type="Proteomes" id="UP000041770"/>
    </source>
</evidence>
<reference evidence="4 5" key="1">
    <citation type="submission" date="2015-07" db="EMBL/GenBank/DDBJ databases">
        <authorList>
            <consortium name="Pathogen Informatics"/>
        </authorList>
    </citation>
    <scope>NUCLEOTIDE SEQUENCE [LARGE SCALE GENOMIC DNA]</scope>
    <source>
        <strain evidence="3 4">A316</strain>
        <strain evidence="2 5">A51</strain>
    </source>
</reference>
<feature type="compositionally biased region" description="Basic and acidic residues" evidence="1">
    <location>
        <begin position="11"/>
        <end position="23"/>
    </location>
</feature>
<evidence type="ECO:0000313" key="3">
    <source>
        <dbReference type="EMBL" id="CSC97193.1"/>
    </source>
</evidence>
<organism evidence="2 5">
    <name type="scientific">Vibrio cholerae</name>
    <dbReference type="NCBI Taxonomy" id="666"/>
    <lineage>
        <taxon>Bacteria</taxon>
        <taxon>Pseudomonadati</taxon>
        <taxon>Pseudomonadota</taxon>
        <taxon>Gammaproteobacteria</taxon>
        <taxon>Vibrionales</taxon>
        <taxon>Vibrionaceae</taxon>
        <taxon>Vibrio</taxon>
    </lineage>
</organism>
<evidence type="ECO:0000313" key="2">
    <source>
        <dbReference type="EMBL" id="CRZ85367.1"/>
    </source>
</evidence>
<feature type="region of interest" description="Disordered" evidence="1">
    <location>
        <begin position="1"/>
        <end position="25"/>
    </location>
</feature>
<sequence length="103" mass="11345">MIVNGSNPLHEITDQETRNDGTDKPCTCVSTIKRAVIGNPATNQTGRERRAIGNGVGDVAGKDGNHQGKGHYAHFKDLVPHTARWNGHTRFSWLTTHRESQCN</sequence>
<gene>
    <name evidence="2" type="ORF">ERS013165_00375</name>
    <name evidence="3" type="ORF">ERS013200_02764</name>
</gene>
<name>A0A655ZYX4_VIBCL</name>
<accession>A0A655ZYX4</accession>
<dbReference type="EMBL" id="CWQY01000020">
    <property type="protein sequence ID" value="CSC97193.1"/>
    <property type="molecule type" value="Genomic_DNA"/>
</dbReference>
<dbReference type="Proteomes" id="UP000041770">
    <property type="component" value="Unassembled WGS sequence"/>
</dbReference>